<keyword evidence="4" id="KW-1185">Reference proteome</keyword>
<dbReference type="Proteomes" id="UP000230002">
    <property type="component" value="Unassembled WGS sequence"/>
</dbReference>
<keyword evidence="2" id="KW-0812">Transmembrane</keyword>
<evidence type="ECO:0000313" key="3">
    <source>
        <dbReference type="EMBL" id="PIL31268.1"/>
    </source>
</evidence>
<evidence type="ECO:0000256" key="2">
    <source>
        <dbReference type="SAM" id="Phobius"/>
    </source>
</evidence>
<dbReference type="OrthoDB" id="10431226at2759"/>
<protein>
    <submittedName>
        <fullName evidence="3">Uncharacterized protein</fullName>
    </submittedName>
</protein>
<proteinExistence type="predicted"/>
<organism evidence="3 4">
    <name type="scientific">Ganoderma sinense ZZ0214-1</name>
    <dbReference type="NCBI Taxonomy" id="1077348"/>
    <lineage>
        <taxon>Eukaryota</taxon>
        <taxon>Fungi</taxon>
        <taxon>Dikarya</taxon>
        <taxon>Basidiomycota</taxon>
        <taxon>Agaricomycotina</taxon>
        <taxon>Agaricomycetes</taxon>
        <taxon>Polyporales</taxon>
        <taxon>Polyporaceae</taxon>
        <taxon>Ganoderma</taxon>
    </lineage>
</organism>
<comment type="caution">
    <text evidence="3">The sequence shown here is derived from an EMBL/GenBank/DDBJ whole genome shotgun (WGS) entry which is preliminary data.</text>
</comment>
<dbReference type="STRING" id="1077348.A0A2G8SCF3"/>
<gene>
    <name evidence="3" type="ORF">GSI_05966</name>
</gene>
<name>A0A2G8SCF3_9APHY</name>
<feature type="region of interest" description="Disordered" evidence="1">
    <location>
        <begin position="78"/>
        <end position="174"/>
    </location>
</feature>
<accession>A0A2G8SCF3</accession>
<keyword evidence="2" id="KW-0472">Membrane</keyword>
<dbReference type="AlphaFoldDB" id="A0A2G8SCF3"/>
<evidence type="ECO:0000313" key="4">
    <source>
        <dbReference type="Proteomes" id="UP000230002"/>
    </source>
</evidence>
<keyword evidence="2" id="KW-1133">Transmembrane helix</keyword>
<feature type="region of interest" description="Disordered" evidence="1">
    <location>
        <begin position="1"/>
        <end position="24"/>
    </location>
</feature>
<sequence>MSSGGILPPPPVPSSSLPTPTMPAASSTSPIAISAVVGIVVGMTSTLFTLAIVFCVIRKRSADLLPLFWKRKMFIRPPIDERPPSPPSSMRYIPSTSSLLPGSPFSHSQPPSPVVSSLNQNVETSRSRTTREVLLPTPTHSASRTYRSRGPSPLPPRHRVDVPGPALSTTGTDHSTRLTDLTQQIVSLERELEALQGMPNTLPPSERAENGVFLADLWTRVRQLKKGVERERRLANEAVPRGKW</sequence>
<feature type="transmembrane region" description="Helical" evidence="2">
    <location>
        <begin position="31"/>
        <end position="57"/>
    </location>
</feature>
<feature type="compositionally biased region" description="Low complexity" evidence="1">
    <location>
        <begin position="101"/>
        <end position="117"/>
    </location>
</feature>
<dbReference type="EMBL" id="AYKW01000012">
    <property type="protein sequence ID" value="PIL31268.1"/>
    <property type="molecule type" value="Genomic_DNA"/>
</dbReference>
<feature type="compositionally biased region" description="Low complexity" evidence="1">
    <location>
        <begin position="14"/>
        <end position="24"/>
    </location>
</feature>
<reference evidence="3 4" key="1">
    <citation type="journal article" date="2015" name="Sci. Rep.">
        <title>Chromosome-level genome map provides insights into diverse defense mechanisms in the medicinal fungus Ganoderma sinense.</title>
        <authorList>
            <person name="Zhu Y."/>
            <person name="Xu J."/>
            <person name="Sun C."/>
            <person name="Zhou S."/>
            <person name="Xu H."/>
            <person name="Nelson D.R."/>
            <person name="Qian J."/>
            <person name="Song J."/>
            <person name="Luo H."/>
            <person name="Xiang L."/>
            <person name="Li Y."/>
            <person name="Xu Z."/>
            <person name="Ji A."/>
            <person name="Wang L."/>
            <person name="Lu S."/>
            <person name="Hayward A."/>
            <person name="Sun W."/>
            <person name="Li X."/>
            <person name="Schwartz D.C."/>
            <person name="Wang Y."/>
            <person name="Chen S."/>
        </authorList>
    </citation>
    <scope>NUCLEOTIDE SEQUENCE [LARGE SCALE GENOMIC DNA]</scope>
    <source>
        <strain evidence="3 4">ZZ0214-1</strain>
    </source>
</reference>
<evidence type="ECO:0000256" key="1">
    <source>
        <dbReference type="SAM" id="MobiDB-lite"/>
    </source>
</evidence>